<reference evidence="6 7" key="1">
    <citation type="submission" date="2015-10" db="EMBL/GenBank/DDBJ databases">
        <title>The cercosporin biosynthetic gene cluster was horizontally transferred to several fungal lineages and shown to be expanded in Cercospora beticola based on microsynteny with recipient genomes.</title>
        <authorList>
            <person name="De Jonge R."/>
            <person name="Ebert M.K."/>
            <person name="Suttle J.C."/>
            <person name="Jurick Ii W.M."/>
            <person name="Secor G.A."/>
            <person name="Thomma B.P."/>
            <person name="Van De Peer Y."/>
            <person name="Bolton M.D."/>
        </authorList>
    </citation>
    <scope>NUCLEOTIDE SEQUENCE [LARGE SCALE GENOMIC DNA]</scope>
    <source>
        <strain evidence="6 7">09-40</strain>
    </source>
</reference>
<dbReference type="AlphaFoldDB" id="A0A2G5HCS3"/>
<keyword evidence="3" id="KW-0862">Zinc</keyword>
<evidence type="ECO:0000259" key="5">
    <source>
        <dbReference type="PROSITE" id="PS51891"/>
    </source>
</evidence>
<comment type="similarity">
    <text evidence="1">Belongs to the Gfa family.</text>
</comment>
<dbReference type="PANTHER" id="PTHR33337">
    <property type="entry name" value="GFA DOMAIN-CONTAINING PROTEIN"/>
    <property type="match status" value="1"/>
</dbReference>
<dbReference type="GO" id="GO:0046872">
    <property type="term" value="F:metal ion binding"/>
    <property type="evidence" value="ECO:0007669"/>
    <property type="project" value="UniProtKB-KW"/>
</dbReference>
<dbReference type="GO" id="GO:0016846">
    <property type="term" value="F:carbon-sulfur lyase activity"/>
    <property type="evidence" value="ECO:0007669"/>
    <property type="project" value="InterPro"/>
</dbReference>
<keyword evidence="2" id="KW-0479">Metal-binding</keyword>
<dbReference type="Proteomes" id="UP000230605">
    <property type="component" value="Chromosome 9"/>
</dbReference>
<name>A0A2G5HCS3_CERBT</name>
<dbReference type="EMBL" id="LKMD01000107">
    <property type="protein sequence ID" value="PIA90364.1"/>
    <property type="molecule type" value="Genomic_DNA"/>
</dbReference>
<keyword evidence="4" id="KW-0456">Lyase</keyword>
<comment type="caution">
    <text evidence="6">The sequence shown here is derived from an EMBL/GenBank/DDBJ whole genome shotgun (WGS) entry which is preliminary data.</text>
</comment>
<dbReference type="Pfam" id="PF04828">
    <property type="entry name" value="GFA"/>
    <property type="match status" value="1"/>
</dbReference>
<evidence type="ECO:0000256" key="3">
    <source>
        <dbReference type="ARBA" id="ARBA00022833"/>
    </source>
</evidence>
<accession>A0A2G5HCS3</accession>
<organism evidence="6 7">
    <name type="scientific">Cercospora beticola</name>
    <name type="common">Sugarbeet leaf spot fungus</name>
    <dbReference type="NCBI Taxonomy" id="122368"/>
    <lineage>
        <taxon>Eukaryota</taxon>
        <taxon>Fungi</taxon>
        <taxon>Dikarya</taxon>
        <taxon>Ascomycota</taxon>
        <taxon>Pezizomycotina</taxon>
        <taxon>Dothideomycetes</taxon>
        <taxon>Dothideomycetidae</taxon>
        <taxon>Mycosphaerellales</taxon>
        <taxon>Mycosphaerellaceae</taxon>
        <taxon>Cercospora</taxon>
    </lineage>
</organism>
<proteinExistence type="inferred from homology"/>
<protein>
    <recommendedName>
        <fullName evidence="5">CENP-V/GFA domain-containing protein</fullName>
    </recommendedName>
</protein>
<dbReference type="SUPFAM" id="SSF51316">
    <property type="entry name" value="Mss4-like"/>
    <property type="match status" value="1"/>
</dbReference>
<dbReference type="Gene3D" id="3.90.1590.10">
    <property type="entry name" value="glutathione-dependent formaldehyde- activating enzyme (gfa)"/>
    <property type="match status" value="1"/>
</dbReference>
<sequence>MHSRSVSCHIQFHHHMGPECLITKLFVRTEVDQTRWHCTRLPRLSPSAKQSDLTSCPSPNIFQNIHDQLPMTRAILKITKHRTVLQVPLRPFFVRPSKRTMSSNKTKAPPIIATRTSTCLCKSVQVQITGEDKNAVLCHCDNCRQASGSAFMHNHRIMKSDIKVLKGENLLKVYEDSATKSGNTIFRHFCGNCGSPLWLSNSAIKGFAAMNVGNLDEEKRPPFMELFKEGKHAWIGEVTGKAKL</sequence>
<evidence type="ECO:0000313" key="6">
    <source>
        <dbReference type="EMBL" id="PIA90364.1"/>
    </source>
</evidence>
<gene>
    <name evidence="6" type="ORF">CB0940_11442</name>
</gene>
<feature type="domain" description="CENP-V/GFA" evidence="5">
    <location>
        <begin position="115"/>
        <end position="235"/>
    </location>
</feature>
<dbReference type="PROSITE" id="PS51891">
    <property type="entry name" value="CENP_V_GFA"/>
    <property type="match status" value="1"/>
</dbReference>
<evidence type="ECO:0000313" key="7">
    <source>
        <dbReference type="Proteomes" id="UP000230605"/>
    </source>
</evidence>
<evidence type="ECO:0000256" key="4">
    <source>
        <dbReference type="ARBA" id="ARBA00023239"/>
    </source>
</evidence>
<evidence type="ECO:0000256" key="1">
    <source>
        <dbReference type="ARBA" id="ARBA00005495"/>
    </source>
</evidence>
<dbReference type="OrthoDB" id="406544at2759"/>
<evidence type="ECO:0000256" key="2">
    <source>
        <dbReference type="ARBA" id="ARBA00022723"/>
    </source>
</evidence>
<dbReference type="PANTHER" id="PTHR33337:SF40">
    <property type="entry name" value="CENP-V_GFA DOMAIN-CONTAINING PROTEIN-RELATED"/>
    <property type="match status" value="1"/>
</dbReference>
<dbReference type="InterPro" id="IPR006913">
    <property type="entry name" value="CENP-V/GFA"/>
</dbReference>
<dbReference type="InterPro" id="IPR011057">
    <property type="entry name" value="Mss4-like_sf"/>
</dbReference>